<dbReference type="EMBL" id="JAANEY010000001">
    <property type="protein sequence ID" value="MBT8551293.1"/>
    <property type="molecule type" value="Genomic_DNA"/>
</dbReference>
<keyword evidence="1" id="KW-0813">Transport</keyword>
<keyword evidence="1 2" id="KW-0472">Membrane</keyword>
<dbReference type="Pfam" id="PF03934">
    <property type="entry name" value="T2SSK"/>
    <property type="match status" value="1"/>
</dbReference>
<dbReference type="PANTHER" id="PTHR38831">
    <property type="entry name" value="TYPE II SECRETION SYSTEM PROTEIN K"/>
    <property type="match status" value="1"/>
</dbReference>
<dbReference type="AlphaFoldDB" id="A0A9Q7CHG9"/>
<dbReference type="InterPro" id="IPR038072">
    <property type="entry name" value="GspK_central_sf"/>
</dbReference>
<dbReference type="PANTHER" id="PTHR38831:SF1">
    <property type="entry name" value="TYPE II SECRETION SYSTEM PROTEIN K-RELATED"/>
    <property type="match status" value="1"/>
</dbReference>
<dbReference type="InterPro" id="IPR045584">
    <property type="entry name" value="Pilin-like"/>
</dbReference>
<dbReference type="RefSeq" id="WP_112238663.1">
    <property type="nucleotide sequence ID" value="NZ_QMCH01000014.1"/>
</dbReference>
<evidence type="ECO:0000313" key="4">
    <source>
        <dbReference type="EMBL" id="MBT8551293.1"/>
    </source>
</evidence>
<reference evidence="4" key="2">
    <citation type="journal article" date="2021" name="Genome Biol. Evol.">
        <title>Continental-Scale Gene Flow Prevents Allopatric Divergence of Pelagic Freshwater Bacteria.</title>
        <authorList>
            <person name="Hoetzinger M."/>
            <person name="Pitt A."/>
            <person name="Huemer A."/>
            <person name="Hahn M.W."/>
        </authorList>
    </citation>
    <scope>NUCLEOTIDE SEQUENCE</scope>
    <source>
        <strain evidence="4">SM1-W8</strain>
    </source>
</reference>
<gene>
    <name evidence="4" type="primary">gspK</name>
    <name evidence="5" type="ORF">DP176_08480</name>
    <name evidence="4" type="ORF">G6731_04910</name>
</gene>
<dbReference type="SUPFAM" id="SSF158544">
    <property type="entry name" value="GspK insert domain-like"/>
    <property type="match status" value="1"/>
</dbReference>
<keyword evidence="1" id="KW-0997">Cell inner membrane</keyword>
<dbReference type="Proteomes" id="UP000251072">
    <property type="component" value="Unassembled WGS sequence"/>
</dbReference>
<dbReference type="SUPFAM" id="SSF54523">
    <property type="entry name" value="Pili subunits"/>
    <property type="match status" value="1"/>
</dbReference>
<dbReference type="GO" id="GO:0009306">
    <property type="term" value="P:protein secretion"/>
    <property type="evidence" value="ECO:0007669"/>
    <property type="project" value="InterPro"/>
</dbReference>
<evidence type="ECO:0000256" key="1">
    <source>
        <dbReference type="PIRNR" id="PIRNR002786"/>
    </source>
</evidence>
<evidence type="ECO:0000256" key="2">
    <source>
        <dbReference type="SAM" id="Phobius"/>
    </source>
</evidence>
<dbReference type="PIRSF" id="PIRSF002786">
    <property type="entry name" value="XcpX"/>
    <property type="match status" value="1"/>
</dbReference>
<dbReference type="Gene3D" id="3.30.1300.30">
    <property type="entry name" value="GSPII I/J protein-like"/>
    <property type="match status" value="1"/>
</dbReference>
<feature type="domain" description="T2SS protein K second SAM-like" evidence="3">
    <location>
        <begin position="199"/>
        <end position="248"/>
    </location>
</feature>
<sequence>MLHSKSNQRYHRENGSATITALIVVGVAAAVISGLVWRQQLQIRNIENIRDRTQAHWLQHGMIDFARLVLTQDMRTSQSDHLGEAWALPLNDSKVADFLKNADIPDEIKSVSVNGAITDAQSLFNLNNISTTNGVLIFSRLLTTIGLNPNLAQQTAQSLQERQIVFSDVYDLIGIPGYNESMVEVLRPFVIALPTTSTINFNTAPAEVLMAVFPTLTRSTANNLVQQRTNTPAKDLNEISTILARSGAGINVIVDASLINVSSQFWLTNSEVKIGNGVFMNTSLIQRSLTPLPSGNYTQVIWNKTNRMLSE</sequence>
<accession>A0A9Q7CHG9</accession>
<dbReference type="GO" id="GO:0005886">
    <property type="term" value="C:plasma membrane"/>
    <property type="evidence" value="ECO:0007669"/>
    <property type="project" value="UniProtKB-SubCell"/>
</dbReference>
<evidence type="ECO:0000313" key="5">
    <source>
        <dbReference type="EMBL" id="RAZ40823.1"/>
    </source>
</evidence>
<comment type="subcellular location">
    <subcellularLocation>
        <location evidence="1">Cell inner membrane</location>
    </subcellularLocation>
</comment>
<dbReference type="InterPro" id="IPR049179">
    <property type="entry name" value="T2SSK_SAM-like_2nd"/>
</dbReference>
<proteinExistence type="inferred from homology"/>
<protein>
    <recommendedName>
        <fullName evidence="1">Type II secretion system protein K</fullName>
    </recommendedName>
</protein>
<keyword evidence="1" id="KW-1003">Cell membrane</keyword>
<comment type="caution">
    <text evidence="4">The sequence shown here is derived from an EMBL/GenBank/DDBJ whole genome shotgun (WGS) entry which is preliminary data.</text>
</comment>
<reference evidence="5 6" key="1">
    <citation type="submission" date="2018-06" db="EMBL/GenBank/DDBJ databases">
        <title>Genome of strain Polynucleobacter sp. FUKU-NW-11.</title>
        <authorList>
            <person name="Hahn M.W."/>
        </authorList>
    </citation>
    <scope>NUCLEOTIDE SEQUENCE [LARGE SCALE GENOMIC DNA]</scope>
    <source>
        <strain evidence="5">FUKU-NW-11</strain>
        <strain evidence="6">FUKU-NW11</strain>
    </source>
</reference>
<comment type="similarity">
    <text evidence="1">Belongs to the GSP K family.</text>
</comment>
<feature type="transmembrane region" description="Helical" evidence="2">
    <location>
        <begin position="15"/>
        <end position="37"/>
    </location>
</feature>
<dbReference type="NCBIfam" id="NF037980">
    <property type="entry name" value="T2SS_GspK"/>
    <property type="match status" value="1"/>
</dbReference>
<keyword evidence="2" id="KW-1133">Transmembrane helix</keyword>
<evidence type="ECO:0000313" key="6">
    <source>
        <dbReference type="Proteomes" id="UP000251072"/>
    </source>
</evidence>
<dbReference type="Proteomes" id="UP000783102">
    <property type="component" value="Unassembled WGS sequence"/>
</dbReference>
<name>A0A9Q7CHG9_9BURK</name>
<organism evidence="4 7">
    <name type="scientific">Polynucleobacter paneuropaeus</name>
    <dbReference type="NCBI Taxonomy" id="2527775"/>
    <lineage>
        <taxon>Bacteria</taxon>
        <taxon>Pseudomonadati</taxon>
        <taxon>Pseudomonadota</taxon>
        <taxon>Betaproteobacteria</taxon>
        <taxon>Burkholderiales</taxon>
        <taxon>Burkholderiaceae</taxon>
        <taxon>Polynucleobacter</taxon>
    </lineage>
</organism>
<dbReference type="InterPro" id="IPR005628">
    <property type="entry name" value="GspK"/>
</dbReference>
<keyword evidence="2" id="KW-0812">Transmembrane</keyword>
<dbReference type="EMBL" id="QMCH01000014">
    <property type="protein sequence ID" value="RAZ40823.1"/>
    <property type="molecule type" value="Genomic_DNA"/>
</dbReference>
<keyword evidence="6" id="KW-1185">Reference proteome</keyword>
<evidence type="ECO:0000313" key="7">
    <source>
        <dbReference type="Proteomes" id="UP000783102"/>
    </source>
</evidence>
<evidence type="ECO:0000259" key="3">
    <source>
        <dbReference type="Pfam" id="PF03934"/>
    </source>
</evidence>